<sequence>EQGIIAVLPHLKKFEFYFQLELPVKSIEKYQNSFASELWRQRCIVIDYSVSAETFPGSGTTTMIVFSIVDTATVFEQLSIDSSRIANWHSNISLVVYHSRIRLTTIRTITISPSNNNDILTLDLFIWIATSFPRLRRLELVQEMHWQLEDESLSYPKLKSIQVLCFRREFSFQLIRRFLLMCPRVKYLQLSKSSLKKMLTEPNLLRDLYLKNIYHQIVEIELNGSGDIVDFTQQ</sequence>
<comment type="caution">
    <text evidence="1">The sequence shown here is derived from an EMBL/GenBank/DDBJ whole genome shotgun (WGS) entry which is preliminary data.</text>
</comment>
<dbReference type="EMBL" id="CAJOBJ010341010">
    <property type="protein sequence ID" value="CAF5195046.1"/>
    <property type="molecule type" value="Genomic_DNA"/>
</dbReference>
<evidence type="ECO:0000313" key="1">
    <source>
        <dbReference type="EMBL" id="CAF1617795.1"/>
    </source>
</evidence>
<dbReference type="EMBL" id="CAJNOW010013104">
    <property type="protein sequence ID" value="CAF1617795.1"/>
    <property type="molecule type" value="Genomic_DNA"/>
</dbReference>
<dbReference type="Gene3D" id="3.80.10.10">
    <property type="entry name" value="Ribonuclease Inhibitor"/>
    <property type="match status" value="1"/>
</dbReference>
<organism evidence="1 3">
    <name type="scientific">Rotaria magnacalcarata</name>
    <dbReference type="NCBI Taxonomy" id="392030"/>
    <lineage>
        <taxon>Eukaryota</taxon>
        <taxon>Metazoa</taxon>
        <taxon>Spiralia</taxon>
        <taxon>Gnathifera</taxon>
        <taxon>Rotifera</taxon>
        <taxon>Eurotatoria</taxon>
        <taxon>Bdelloidea</taxon>
        <taxon>Philodinida</taxon>
        <taxon>Philodinidae</taxon>
        <taxon>Rotaria</taxon>
    </lineage>
</organism>
<protein>
    <submittedName>
        <fullName evidence="1">Uncharacterized protein</fullName>
    </submittedName>
</protein>
<proteinExistence type="predicted"/>
<dbReference type="Proteomes" id="UP000681720">
    <property type="component" value="Unassembled WGS sequence"/>
</dbReference>
<feature type="non-terminal residue" evidence="1">
    <location>
        <position position="1"/>
    </location>
</feature>
<evidence type="ECO:0000313" key="3">
    <source>
        <dbReference type="Proteomes" id="UP000663834"/>
    </source>
</evidence>
<gene>
    <name evidence="2" type="ORF">GIL414_LOCUS74520</name>
    <name evidence="1" type="ORF">KQP761_LOCUS24257</name>
</gene>
<accession>A0A816C3J5</accession>
<dbReference type="OrthoDB" id="10450797at2759"/>
<evidence type="ECO:0000313" key="2">
    <source>
        <dbReference type="EMBL" id="CAF5195046.1"/>
    </source>
</evidence>
<dbReference type="SUPFAM" id="SSF52047">
    <property type="entry name" value="RNI-like"/>
    <property type="match status" value="1"/>
</dbReference>
<dbReference type="InterPro" id="IPR032675">
    <property type="entry name" value="LRR_dom_sf"/>
</dbReference>
<dbReference type="AlphaFoldDB" id="A0A816C3J5"/>
<dbReference type="Proteomes" id="UP000663834">
    <property type="component" value="Unassembled WGS sequence"/>
</dbReference>
<reference evidence="1" key="1">
    <citation type="submission" date="2021-02" db="EMBL/GenBank/DDBJ databases">
        <authorList>
            <person name="Nowell W R."/>
        </authorList>
    </citation>
    <scope>NUCLEOTIDE SEQUENCE</scope>
</reference>
<name>A0A816C3J5_9BILA</name>
<feature type="non-terminal residue" evidence="1">
    <location>
        <position position="234"/>
    </location>
</feature>